<keyword evidence="2" id="KW-1185">Reference proteome</keyword>
<sequence length="122" mass="13183">MKCLKDKLISDSLPSVPASSSIPVEVEVIPEPPLESPLEPETNPVIPTPSSRTCSFSIPENPDAVLEGSDKEAEHLEAQAQALRDYQLARDRVCRVPILTGSRTARSDRDWPPGLSVGVSPI</sequence>
<proteinExistence type="predicted"/>
<comment type="caution">
    <text evidence="1">The sequence shown here is derived from an EMBL/GenBank/DDBJ whole genome shotgun (WGS) entry which is preliminary data.</text>
</comment>
<evidence type="ECO:0000313" key="2">
    <source>
        <dbReference type="Proteomes" id="UP001060085"/>
    </source>
</evidence>
<protein>
    <submittedName>
        <fullName evidence="1">Uncharacterized protein</fullName>
    </submittedName>
</protein>
<evidence type="ECO:0000313" key="1">
    <source>
        <dbReference type="EMBL" id="KAI5675604.1"/>
    </source>
</evidence>
<dbReference type="Proteomes" id="UP001060085">
    <property type="component" value="Linkage Group LG02"/>
</dbReference>
<dbReference type="EMBL" id="CM044702">
    <property type="protein sequence ID" value="KAI5675604.1"/>
    <property type="molecule type" value="Genomic_DNA"/>
</dbReference>
<reference evidence="2" key="1">
    <citation type="journal article" date="2023" name="Nat. Plants">
        <title>Single-cell RNA sequencing provides a high-resolution roadmap for understanding the multicellular compartmentation of specialized metabolism.</title>
        <authorList>
            <person name="Sun S."/>
            <person name="Shen X."/>
            <person name="Li Y."/>
            <person name="Li Y."/>
            <person name="Wang S."/>
            <person name="Li R."/>
            <person name="Zhang H."/>
            <person name="Shen G."/>
            <person name="Guo B."/>
            <person name="Wei J."/>
            <person name="Xu J."/>
            <person name="St-Pierre B."/>
            <person name="Chen S."/>
            <person name="Sun C."/>
        </authorList>
    </citation>
    <scope>NUCLEOTIDE SEQUENCE [LARGE SCALE GENOMIC DNA]</scope>
</reference>
<gene>
    <name evidence="1" type="ORF">M9H77_06554</name>
</gene>
<organism evidence="1 2">
    <name type="scientific">Catharanthus roseus</name>
    <name type="common">Madagascar periwinkle</name>
    <name type="synonym">Vinca rosea</name>
    <dbReference type="NCBI Taxonomy" id="4058"/>
    <lineage>
        <taxon>Eukaryota</taxon>
        <taxon>Viridiplantae</taxon>
        <taxon>Streptophyta</taxon>
        <taxon>Embryophyta</taxon>
        <taxon>Tracheophyta</taxon>
        <taxon>Spermatophyta</taxon>
        <taxon>Magnoliopsida</taxon>
        <taxon>eudicotyledons</taxon>
        <taxon>Gunneridae</taxon>
        <taxon>Pentapetalae</taxon>
        <taxon>asterids</taxon>
        <taxon>lamiids</taxon>
        <taxon>Gentianales</taxon>
        <taxon>Apocynaceae</taxon>
        <taxon>Rauvolfioideae</taxon>
        <taxon>Vinceae</taxon>
        <taxon>Catharanthinae</taxon>
        <taxon>Catharanthus</taxon>
    </lineage>
</organism>
<accession>A0ACC0BSG0</accession>
<name>A0ACC0BSG0_CATRO</name>